<evidence type="ECO:0000256" key="3">
    <source>
        <dbReference type="ARBA" id="ARBA00023315"/>
    </source>
</evidence>
<gene>
    <name evidence="4" type="ORF">LWI29_014251</name>
</gene>
<dbReference type="Pfam" id="PF02458">
    <property type="entry name" value="Transferase"/>
    <property type="match status" value="1"/>
</dbReference>
<evidence type="ECO:0000256" key="2">
    <source>
        <dbReference type="ARBA" id="ARBA00022679"/>
    </source>
</evidence>
<accession>A0AA39T772</accession>
<dbReference type="PANTHER" id="PTHR31623">
    <property type="entry name" value="F21J9.9"/>
    <property type="match status" value="1"/>
</dbReference>
<sequence length="290" mass="32226">MKSCLSSSITSTVAEWPSLLASDMLLLMRSLLLTSSIPGQHLPPLLLLLTLLTMLYMIAPPSSLLKISQGTSLKRFVFDCSNISALRQEFENQTTRFQVLAALVWGAVIAVKKATNHEYEPNAMSIATLPINLRNKTDSLSPPIPDQCIGNIISPALAFCPIKDTVDYKILAMKLQESISRINMESVKKTSADGSRLLRGRGTSKNTNQRSMLMISSLCRLPFYDTDFGWGKPVWVTIVRPEYDDSAVFFDTRDGKGIELWIQLPEQDMAVFEQDPTILAYAFFNPSVPG</sequence>
<protein>
    <submittedName>
        <fullName evidence="4">Uncharacterized protein</fullName>
    </submittedName>
</protein>
<evidence type="ECO:0000313" key="5">
    <source>
        <dbReference type="Proteomes" id="UP001168877"/>
    </source>
</evidence>
<evidence type="ECO:0000313" key="4">
    <source>
        <dbReference type="EMBL" id="KAK0604296.1"/>
    </source>
</evidence>
<proteinExistence type="inferred from homology"/>
<keyword evidence="2" id="KW-0808">Transferase</keyword>
<reference evidence="4" key="2">
    <citation type="submission" date="2023-06" db="EMBL/GenBank/DDBJ databases">
        <authorList>
            <person name="Swenson N.G."/>
            <person name="Wegrzyn J.L."/>
            <person name="Mcevoy S.L."/>
        </authorList>
    </citation>
    <scope>NUCLEOTIDE SEQUENCE</scope>
    <source>
        <strain evidence="4">NS2018</strain>
        <tissue evidence="4">Leaf</tissue>
    </source>
</reference>
<dbReference type="Gene3D" id="3.30.559.10">
    <property type="entry name" value="Chloramphenicol acetyltransferase-like domain"/>
    <property type="match status" value="1"/>
</dbReference>
<dbReference type="EMBL" id="JAUESC010000002">
    <property type="protein sequence ID" value="KAK0604296.1"/>
    <property type="molecule type" value="Genomic_DNA"/>
</dbReference>
<dbReference type="PANTHER" id="PTHR31623:SF28">
    <property type="entry name" value="BAHD ACYLTRANSFERASE"/>
    <property type="match status" value="1"/>
</dbReference>
<dbReference type="Proteomes" id="UP001168877">
    <property type="component" value="Unassembled WGS sequence"/>
</dbReference>
<dbReference type="GO" id="GO:0016746">
    <property type="term" value="F:acyltransferase activity"/>
    <property type="evidence" value="ECO:0007669"/>
    <property type="project" value="UniProtKB-KW"/>
</dbReference>
<dbReference type="AlphaFoldDB" id="A0AA39T772"/>
<keyword evidence="5" id="KW-1185">Reference proteome</keyword>
<evidence type="ECO:0000256" key="1">
    <source>
        <dbReference type="ARBA" id="ARBA00009861"/>
    </source>
</evidence>
<comment type="similarity">
    <text evidence="1">Belongs to the plant acyltransferase family.</text>
</comment>
<comment type="caution">
    <text evidence="4">The sequence shown here is derived from an EMBL/GenBank/DDBJ whole genome shotgun (WGS) entry which is preliminary data.</text>
</comment>
<organism evidence="4 5">
    <name type="scientific">Acer saccharum</name>
    <name type="common">Sugar maple</name>
    <dbReference type="NCBI Taxonomy" id="4024"/>
    <lineage>
        <taxon>Eukaryota</taxon>
        <taxon>Viridiplantae</taxon>
        <taxon>Streptophyta</taxon>
        <taxon>Embryophyta</taxon>
        <taxon>Tracheophyta</taxon>
        <taxon>Spermatophyta</taxon>
        <taxon>Magnoliopsida</taxon>
        <taxon>eudicotyledons</taxon>
        <taxon>Gunneridae</taxon>
        <taxon>Pentapetalae</taxon>
        <taxon>rosids</taxon>
        <taxon>malvids</taxon>
        <taxon>Sapindales</taxon>
        <taxon>Sapindaceae</taxon>
        <taxon>Hippocastanoideae</taxon>
        <taxon>Acereae</taxon>
        <taxon>Acer</taxon>
    </lineage>
</organism>
<dbReference type="InterPro" id="IPR023213">
    <property type="entry name" value="CAT-like_dom_sf"/>
</dbReference>
<name>A0AA39T772_ACESA</name>
<keyword evidence="3" id="KW-0012">Acyltransferase</keyword>
<reference evidence="4" key="1">
    <citation type="journal article" date="2022" name="Plant J.">
        <title>Strategies of tolerance reflected in two North American maple genomes.</title>
        <authorList>
            <person name="McEvoy S.L."/>
            <person name="Sezen U.U."/>
            <person name="Trouern-Trend A."/>
            <person name="McMahon S.M."/>
            <person name="Schaberg P.G."/>
            <person name="Yang J."/>
            <person name="Wegrzyn J.L."/>
            <person name="Swenson N.G."/>
        </authorList>
    </citation>
    <scope>NUCLEOTIDE SEQUENCE</scope>
    <source>
        <strain evidence="4">NS2018</strain>
    </source>
</reference>